<dbReference type="PROSITE" id="PS50846">
    <property type="entry name" value="HMA_2"/>
    <property type="match status" value="1"/>
</dbReference>
<reference evidence="3 4" key="1">
    <citation type="submission" date="2018-05" db="EMBL/GenBank/DDBJ databases">
        <title>Complete Genome Sequence of Deinococcus sp. strain 17bor-2.</title>
        <authorList>
            <person name="Srinivasan S."/>
        </authorList>
    </citation>
    <scope>NUCLEOTIDE SEQUENCE [LARGE SCALE GENOMIC DNA]</scope>
    <source>
        <strain evidence="3 4">17bor-2</strain>
    </source>
</reference>
<feature type="domain" description="HMA" evidence="2">
    <location>
        <begin position="3"/>
        <end position="66"/>
    </location>
</feature>
<dbReference type="GO" id="GO:0005507">
    <property type="term" value="F:copper ion binding"/>
    <property type="evidence" value="ECO:0007669"/>
    <property type="project" value="InterPro"/>
</dbReference>
<dbReference type="AlphaFoldDB" id="A0A2Z3JKL9"/>
<organism evidence="3 4">
    <name type="scientific">Deinococcus irradiatisoli</name>
    <dbReference type="NCBI Taxonomy" id="2202254"/>
    <lineage>
        <taxon>Bacteria</taxon>
        <taxon>Thermotogati</taxon>
        <taxon>Deinococcota</taxon>
        <taxon>Deinococci</taxon>
        <taxon>Deinococcales</taxon>
        <taxon>Deinococcaceae</taxon>
        <taxon>Deinococcus</taxon>
    </lineage>
</organism>
<accession>A0A2Z3JKL9</accession>
<evidence type="ECO:0000256" key="1">
    <source>
        <dbReference type="ARBA" id="ARBA00022723"/>
    </source>
</evidence>
<dbReference type="KEGG" id="dez:DKM44_00115"/>
<evidence type="ECO:0000259" key="2">
    <source>
        <dbReference type="PROSITE" id="PS50846"/>
    </source>
</evidence>
<evidence type="ECO:0000313" key="3">
    <source>
        <dbReference type="EMBL" id="AWN21834.1"/>
    </source>
</evidence>
<dbReference type="InterPro" id="IPR000428">
    <property type="entry name" value="Cu-bd"/>
</dbReference>
<dbReference type="InterPro" id="IPR036163">
    <property type="entry name" value="HMA_dom_sf"/>
</dbReference>
<dbReference type="CDD" id="cd00371">
    <property type="entry name" value="HMA"/>
    <property type="match status" value="1"/>
</dbReference>
<dbReference type="GO" id="GO:0006825">
    <property type="term" value="P:copper ion transport"/>
    <property type="evidence" value="ECO:0007669"/>
    <property type="project" value="InterPro"/>
</dbReference>
<dbReference type="Proteomes" id="UP000245368">
    <property type="component" value="Chromosome"/>
</dbReference>
<evidence type="ECO:0000313" key="4">
    <source>
        <dbReference type="Proteomes" id="UP000245368"/>
    </source>
</evidence>
<dbReference type="InterPro" id="IPR017969">
    <property type="entry name" value="Heavy-metal-associated_CS"/>
</dbReference>
<protein>
    <submittedName>
        <fullName evidence="3">Heavy metal transport/detoxification protein</fullName>
    </submittedName>
</protein>
<dbReference type="SUPFAM" id="SSF55008">
    <property type="entry name" value="HMA, heavy metal-associated domain"/>
    <property type="match status" value="1"/>
</dbReference>
<dbReference type="FunFam" id="3.30.70.100:FF:000001">
    <property type="entry name" value="ATPase copper transporting beta"/>
    <property type="match status" value="1"/>
</dbReference>
<dbReference type="Gene3D" id="3.30.70.100">
    <property type="match status" value="1"/>
</dbReference>
<keyword evidence="4" id="KW-1185">Reference proteome</keyword>
<sequence length="69" mass="7109">MTTSTELKITGMTCSHCVKAVESALNEVEGVAAVQVQLESGTARVQGQTDVNDLLAAVRGEGYGAEVLA</sequence>
<dbReference type="RefSeq" id="WP_109824380.1">
    <property type="nucleotide sequence ID" value="NZ_CP029494.1"/>
</dbReference>
<dbReference type="EMBL" id="CP029494">
    <property type="protein sequence ID" value="AWN21834.1"/>
    <property type="molecule type" value="Genomic_DNA"/>
</dbReference>
<gene>
    <name evidence="3" type="ORF">DKM44_00115</name>
</gene>
<dbReference type="Pfam" id="PF00403">
    <property type="entry name" value="HMA"/>
    <property type="match status" value="1"/>
</dbReference>
<proteinExistence type="predicted"/>
<dbReference type="PRINTS" id="PR00944">
    <property type="entry name" value="CUEXPORT"/>
</dbReference>
<dbReference type="OrthoDB" id="9813965at2"/>
<name>A0A2Z3JKL9_9DEIO</name>
<dbReference type="InterPro" id="IPR006121">
    <property type="entry name" value="HMA_dom"/>
</dbReference>
<keyword evidence="1" id="KW-0479">Metal-binding</keyword>
<dbReference type="PROSITE" id="PS01047">
    <property type="entry name" value="HMA_1"/>
    <property type="match status" value="1"/>
</dbReference>